<name>A0A5N5MJU7_PANHP</name>
<comment type="caution">
    <text evidence="1">The sequence shown here is derived from an EMBL/GenBank/DDBJ whole genome shotgun (WGS) entry which is preliminary data.</text>
</comment>
<reference evidence="1 2" key="1">
    <citation type="submission" date="2019-06" db="EMBL/GenBank/DDBJ databases">
        <title>A chromosome-scale genome assembly of the striped catfish, Pangasianodon hypophthalmus.</title>
        <authorList>
            <person name="Wen M."/>
            <person name="Zahm M."/>
            <person name="Roques C."/>
            <person name="Cabau C."/>
            <person name="Klopp C."/>
            <person name="Donnadieu C."/>
            <person name="Jouanno E."/>
            <person name="Avarre J.-C."/>
            <person name="Campet M."/>
            <person name="Ha T.T.T."/>
            <person name="Dugue R."/>
            <person name="Lampietro C."/>
            <person name="Louis A."/>
            <person name="Herpin A."/>
            <person name="Echchiki A."/>
            <person name="Berthelot C."/>
            <person name="Parey E."/>
            <person name="Roest-Crollius H."/>
            <person name="Braasch I."/>
            <person name="Postlethwait J."/>
            <person name="Bobe J."/>
            <person name="Montfort J."/>
            <person name="Bouchez O."/>
            <person name="Begum T."/>
            <person name="Schartl M."/>
            <person name="Guiguen Y."/>
        </authorList>
    </citation>
    <scope>NUCLEOTIDE SEQUENCE [LARGE SCALE GENOMIC DNA]</scope>
    <source>
        <strain evidence="1 2">Indonesia</strain>
        <tissue evidence="1">Blood</tissue>
    </source>
</reference>
<feature type="non-terminal residue" evidence="1">
    <location>
        <position position="1"/>
    </location>
</feature>
<organism evidence="1 2">
    <name type="scientific">Pangasianodon hypophthalmus</name>
    <name type="common">Striped catfish</name>
    <name type="synonym">Helicophagus hypophthalmus</name>
    <dbReference type="NCBI Taxonomy" id="310915"/>
    <lineage>
        <taxon>Eukaryota</taxon>
        <taxon>Metazoa</taxon>
        <taxon>Chordata</taxon>
        <taxon>Craniata</taxon>
        <taxon>Vertebrata</taxon>
        <taxon>Euteleostomi</taxon>
        <taxon>Actinopterygii</taxon>
        <taxon>Neopterygii</taxon>
        <taxon>Teleostei</taxon>
        <taxon>Ostariophysi</taxon>
        <taxon>Siluriformes</taxon>
        <taxon>Pangasiidae</taxon>
        <taxon>Pangasianodon</taxon>
    </lineage>
</organism>
<accession>A0A5N5MJU7</accession>
<evidence type="ECO:0000313" key="1">
    <source>
        <dbReference type="EMBL" id="KAB5555232.1"/>
    </source>
</evidence>
<sequence>TILETVTVNFSNRGVRHFCPFPQCVFLPQIVLDLEVMAEDETGFREHINAITLELRKSNPSYSEVKKRMKSTLFQRVQIMERPAAEVMEQFPFLGVPQLMLHEMTMRFGTDLAKNMETSLNEMAPNTIRSSKGGSQKKKLYANLIGPAEVTTEGYTIYTPYIFPHHTYLFHAQCKVALSAL</sequence>
<dbReference type="AlphaFoldDB" id="A0A5N5MJU7"/>
<dbReference type="Proteomes" id="UP000327468">
    <property type="component" value="Chromosome 12"/>
</dbReference>
<keyword evidence="2" id="KW-1185">Reference proteome</keyword>
<gene>
    <name evidence="1" type="ORF">PHYPO_G00031100</name>
</gene>
<evidence type="ECO:0000313" key="2">
    <source>
        <dbReference type="Proteomes" id="UP000327468"/>
    </source>
</evidence>
<protein>
    <submittedName>
        <fullName evidence="1">Uncharacterized protein</fullName>
    </submittedName>
</protein>
<proteinExistence type="predicted"/>
<dbReference type="EMBL" id="VFJC01000013">
    <property type="protein sequence ID" value="KAB5555232.1"/>
    <property type="molecule type" value="Genomic_DNA"/>
</dbReference>